<dbReference type="RefSeq" id="WP_122915965.1">
    <property type="nucleotide sequence ID" value="NZ_RHHQ01000003.1"/>
</dbReference>
<gene>
    <name evidence="1" type="ORF">EDM56_00725</name>
</gene>
<dbReference type="AlphaFoldDB" id="A0A3M8DXJ6"/>
<dbReference type="InterPro" id="IPR003329">
    <property type="entry name" value="Cytidylyl_trans"/>
</dbReference>
<dbReference type="Proteomes" id="UP000271031">
    <property type="component" value="Unassembled WGS sequence"/>
</dbReference>
<dbReference type="PANTHER" id="PTHR42866">
    <property type="entry name" value="3-DEOXY-MANNO-OCTULOSONATE CYTIDYLYLTRANSFERASE"/>
    <property type="match status" value="1"/>
</dbReference>
<name>A0A3M8DXJ6_9BACL</name>
<keyword evidence="1" id="KW-0548">Nucleotidyltransferase</keyword>
<keyword evidence="2" id="KW-1185">Reference proteome</keyword>
<reference evidence="1 2" key="1">
    <citation type="submission" date="2018-10" db="EMBL/GenBank/DDBJ databases">
        <title>Phylogenomics of Brevibacillus.</title>
        <authorList>
            <person name="Dunlap C."/>
        </authorList>
    </citation>
    <scope>NUCLEOTIDE SEQUENCE [LARGE SCALE GENOMIC DNA]</scope>
    <source>
        <strain evidence="1 2">JCM 15716</strain>
    </source>
</reference>
<dbReference type="InterPro" id="IPR029044">
    <property type="entry name" value="Nucleotide-diphossugar_trans"/>
</dbReference>
<sequence>MKATAIVQARMGSTRLPGKVMLTLQDKTMLGHVITRLQRSRCLDEIVVATSDLTRDLSIVEEAKRYNVQVFAGSEQHVLERYVQAARAFPTDLIVRITSDCPLIDPGIIDEMVEQFTGEASAFDYMSNTLMRSFPLGLDVEIFTTRALEAAYLFATHADEREHVTPYLYRHPEQFRLGMYANPIDYSAYRWTLDTVQDWRFIQEVYRHLYPYNPSFSWKDVLALLAQKPELAKINAGVQQKEA</sequence>
<dbReference type="OrthoDB" id="9815559at2"/>
<comment type="caution">
    <text evidence="1">The sequence shown here is derived from an EMBL/GenBank/DDBJ whole genome shotgun (WGS) entry which is preliminary data.</text>
</comment>
<dbReference type="Pfam" id="PF02348">
    <property type="entry name" value="CTP_transf_3"/>
    <property type="match status" value="1"/>
</dbReference>
<dbReference type="SUPFAM" id="SSF53448">
    <property type="entry name" value="Nucleotide-diphospho-sugar transferases"/>
    <property type="match status" value="1"/>
</dbReference>
<dbReference type="GO" id="GO:0005829">
    <property type="term" value="C:cytosol"/>
    <property type="evidence" value="ECO:0007669"/>
    <property type="project" value="TreeGrafter"/>
</dbReference>
<organism evidence="1 2">
    <name type="scientific">Brevibacillus fluminis</name>
    <dbReference type="NCBI Taxonomy" id="511487"/>
    <lineage>
        <taxon>Bacteria</taxon>
        <taxon>Bacillati</taxon>
        <taxon>Bacillota</taxon>
        <taxon>Bacilli</taxon>
        <taxon>Bacillales</taxon>
        <taxon>Paenibacillaceae</taxon>
        <taxon>Brevibacillus</taxon>
    </lineage>
</organism>
<dbReference type="EMBL" id="RHHQ01000003">
    <property type="protein sequence ID" value="RNB92259.1"/>
    <property type="molecule type" value="Genomic_DNA"/>
</dbReference>
<dbReference type="PANTHER" id="PTHR42866:SF1">
    <property type="entry name" value="SPORE COAT POLYSACCHARIDE BIOSYNTHESIS PROTEIN SPSF"/>
    <property type="match status" value="1"/>
</dbReference>
<dbReference type="GO" id="GO:0016779">
    <property type="term" value="F:nucleotidyltransferase activity"/>
    <property type="evidence" value="ECO:0007669"/>
    <property type="project" value="UniProtKB-KW"/>
</dbReference>
<keyword evidence="1" id="KW-0808">Transferase</keyword>
<accession>A0A3M8DXJ6</accession>
<protein>
    <submittedName>
        <fullName evidence="1">Acylneuraminate cytidylyltransferase</fullName>
    </submittedName>
</protein>
<evidence type="ECO:0000313" key="1">
    <source>
        <dbReference type="EMBL" id="RNB92259.1"/>
    </source>
</evidence>
<dbReference type="Gene3D" id="3.90.550.10">
    <property type="entry name" value="Spore Coat Polysaccharide Biosynthesis Protein SpsA, Chain A"/>
    <property type="match status" value="1"/>
</dbReference>
<dbReference type="CDD" id="cd02518">
    <property type="entry name" value="GT2_SpsF"/>
    <property type="match status" value="1"/>
</dbReference>
<evidence type="ECO:0000313" key="2">
    <source>
        <dbReference type="Proteomes" id="UP000271031"/>
    </source>
</evidence>
<proteinExistence type="predicted"/>